<dbReference type="Proteomes" id="UP000692954">
    <property type="component" value="Unassembled WGS sequence"/>
</dbReference>
<organism evidence="1 2">
    <name type="scientific">Paramecium sonneborni</name>
    <dbReference type="NCBI Taxonomy" id="65129"/>
    <lineage>
        <taxon>Eukaryota</taxon>
        <taxon>Sar</taxon>
        <taxon>Alveolata</taxon>
        <taxon>Ciliophora</taxon>
        <taxon>Intramacronucleata</taxon>
        <taxon>Oligohymenophorea</taxon>
        <taxon>Peniculida</taxon>
        <taxon>Parameciidae</taxon>
        <taxon>Paramecium</taxon>
    </lineage>
</organism>
<evidence type="ECO:0000313" key="1">
    <source>
        <dbReference type="EMBL" id="CAD8128562.1"/>
    </source>
</evidence>
<dbReference type="EMBL" id="CAJJDN010000191">
    <property type="protein sequence ID" value="CAD8128562.1"/>
    <property type="molecule type" value="Genomic_DNA"/>
</dbReference>
<comment type="caution">
    <text evidence="1">The sequence shown here is derived from an EMBL/GenBank/DDBJ whole genome shotgun (WGS) entry which is preliminary data.</text>
</comment>
<keyword evidence="2" id="KW-1185">Reference proteome</keyword>
<dbReference type="AlphaFoldDB" id="A0A8S1RML2"/>
<accession>A0A8S1RML2</accession>
<gene>
    <name evidence="1" type="ORF">PSON_ATCC_30995.1.T1910024</name>
</gene>
<dbReference type="OrthoDB" id="10614756at2759"/>
<sequence length="90" mass="10820">MKVGRWDIMFKGQFETEYKQIGGGSYDQEGNQKKIGMWIELKKRVNYYFEATFIGEYNINGQKIGIWVEMDIETNEKRGQKRYDNCQYKQ</sequence>
<proteinExistence type="predicted"/>
<protein>
    <submittedName>
        <fullName evidence="1">Uncharacterized protein</fullName>
    </submittedName>
</protein>
<name>A0A8S1RML2_9CILI</name>
<evidence type="ECO:0000313" key="2">
    <source>
        <dbReference type="Proteomes" id="UP000692954"/>
    </source>
</evidence>
<reference evidence="1" key="1">
    <citation type="submission" date="2021-01" db="EMBL/GenBank/DDBJ databases">
        <authorList>
            <consortium name="Genoscope - CEA"/>
            <person name="William W."/>
        </authorList>
    </citation>
    <scope>NUCLEOTIDE SEQUENCE</scope>
</reference>